<evidence type="ECO:0000313" key="1">
    <source>
        <dbReference type="EMBL" id="CAH8388155.1"/>
    </source>
</evidence>
<reference evidence="1 2" key="1">
    <citation type="submission" date="2022-03" db="EMBL/GenBank/DDBJ databases">
        <authorList>
            <person name="Macdonald S."/>
            <person name="Ahmed S."/>
            <person name="Newling K."/>
        </authorList>
    </citation>
    <scope>NUCLEOTIDE SEQUENCE [LARGE SCALE GENOMIC DNA]</scope>
</reference>
<gene>
    <name evidence="1" type="ORF">ERUC_LOCUS40638</name>
</gene>
<comment type="caution">
    <text evidence="1">The sequence shown here is derived from an EMBL/GenBank/DDBJ whole genome shotgun (WGS) entry which is preliminary data.</text>
</comment>
<dbReference type="AlphaFoldDB" id="A0ABC8LWD9"/>
<sequence>MRRWVFVGGVEDKMISISIADVETLYPVKMFKKQKKKETYYTFNRINERYGSPGYEPVVLVDRHVPRFE</sequence>
<protein>
    <submittedName>
        <fullName evidence="1">Uncharacterized protein</fullName>
    </submittedName>
</protein>
<keyword evidence="2" id="KW-1185">Reference proteome</keyword>
<organism evidence="1 2">
    <name type="scientific">Eruca vesicaria subsp. sativa</name>
    <name type="common">Garden rocket</name>
    <name type="synonym">Eruca sativa</name>
    <dbReference type="NCBI Taxonomy" id="29727"/>
    <lineage>
        <taxon>Eukaryota</taxon>
        <taxon>Viridiplantae</taxon>
        <taxon>Streptophyta</taxon>
        <taxon>Embryophyta</taxon>
        <taxon>Tracheophyta</taxon>
        <taxon>Spermatophyta</taxon>
        <taxon>Magnoliopsida</taxon>
        <taxon>eudicotyledons</taxon>
        <taxon>Gunneridae</taxon>
        <taxon>Pentapetalae</taxon>
        <taxon>rosids</taxon>
        <taxon>malvids</taxon>
        <taxon>Brassicales</taxon>
        <taxon>Brassicaceae</taxon>
        <taxon>Brassiceae</taxon>
        <taxon>Eruca</taxon>
    </lineage>
</organism>
<accession>A0ABC8LWD9</accession>
<name>A0ABC8LWD9_ERUVS</name>
<dbReference type="EMBL" id="CAKOAT010786264">
    <property type="protein sequence ID" value="CAH8388155.1"/>
    <property type="molecule type" value="Genomic_DNA"/>
</dbReference>
<proteinExistence type="predicted"/>
<evidence type="ECO:0000313" key="2">
    <source>
        <dbReference type="Proteomes" id="UP001642260"/>
    </source>
</evidence>
<dbReference type="Proteomes" id="UP001642260">
    <property type="component" value="Unassembled WGS sequence"/>
</dbReference>